<name>A0A5C3KIB8_COPMA</name>
<dbReference type="OrthoDB" id="2853572at2759"/>
<protein>
    <submittedName>
        <fullName evidence="2">Uncharacterized protein</fullName>
    </submittedName>
</protein>
<evidence type="ECO:0000256" key="1">
    <source>
        <dbReference type="SAM" id="Phobius"/>
    </source>
</evidence>
<sequence>MNAMDKHFQSASGLVSPQALKLRALLFATIGLSVLIFALSMVHGGALSIFLAPVTGVFTLIFSITLGVLTHKDIVRLEKGGPRPDDSTRYLAISRIPSIVINFVLFILWLATLGVEASILTGLGYVHSAASSVSESTFSIGGKTSTSASSAPRASTGFEKAIGVGATETVFVGIQMGIMLAIPIMAILERRAMAPKPAAGIVHA</sequence>
<reference evidence="2 3" key="1">
    <citation type="journal article" date="2019" name="Nat. Ecol. Evol.">
        <title>Megaphylogeny resolves global patterns of mushroom evolution.</title>
        <authorList>
            <person name="Varga T."/>
            <person name="Krizsan K."/>
            <person name="Foldi C."/>
            <person name="Dima B."/>
            <person name="Sanchez-Garcia M."/>
            <person name="Sanchez-Ramirez S."/>
            <person name="Szollosi G.J."/>
            <person name="Szarkandi J.G."/>
            <person name="Papp V."/>
            <person name="Albert L."/>
            <person name="Andreopoulos W."/>
            <person name="Angelini C."/>
            <person name="Antonin V."/>
            <person name="Barry K.W."/>
            <person name="Bougher N.L."/>
            <person name="Buchanan P."/>
            <person name="Buyck B."/>
            <person name="Bense V."/>
            <person name="Catcheside P."/>
            <person name="Chovatia M."/>
            <person name="Cooper J."/>
            <person name="Damon W."/>
            <person name="Desjardin D."/>
            <person name="Finy P."/>
            <person name="Geml J."/>
            <person name="Haridas S."/>
            <person name="Hughes K."/>
            <person name="Justo A."/>
            <person name="Karasinski D."/>
            <person name="Kautmanova I."/>
            <person name="Kiss B."/>
            <person name="Kocsube S."/>
            <person name="Kotiranta H."/>
            <person name="LaButti K.M."/>
            <person name="Lechner B.E."/>
            <person name="Liimatainen K."/>
            <person name="Lipzen A."/>
            <person name="Lukacs Z."/>
            <person name="Mihaltcheva S."/>
            <person name="Morgado L.N."/>
            <person name="Niskanen T."/>
            <person name="Noordeloos M.E."/>
            <person name="Ohm R.A."/>
            <person name="Ortiz-Santana B."/>
            <person name="Ovrebo C."/>
            <person name="Racz N."/>
            <person name="Riley R."/>
            <person name="Savchenko A."/>
            <person name="Shiryaev A."/>
            <person name="Soop K."/>
            <person name="Spirin V."/>
            <person name="Szebenyi C."/>
            <person name="Tomsovsky M."/>
            <person name="Tulloss R.E."/>
            <person name="Uehling J."/>
            <person name="Grigoriev I.V."/>
            <person name="Vagvolgyi C."/>
            <person name="Papp T."/>
            <person name="Martin F.M."/>
            <person name="Miettinen O."/>
            <person name="Hibbett D.S."/>
            <person name="Nagy L.G."/>
        </authorList>
    </citation>
    <scope>NUCLEOTIDE SEQUENCE [LARGE SCALE GENOMIC DNA]</scope>
    <source>
        <strain evidence="2 3">CBS 121175</strain>
    </source>
</reference>
<keyword evidence="3" id="KW-1185">Reference proteome</keyword>
<dbReference type="Proteomes" id="UP000307440">
    <property type="component" value="Unassembled WGS sequence"/>
</dbReference>
<dbReference type="EMBL" id="ML210323">
    <property type="protein sequence ID" value="TFK19824.1"/>
    <property type="molecule type" value="Genomic_DNA"/>
</dbReference>
<accession>A0A5C3KIB8</accession>
<feature type="transmembrane region" description="Helical" evidence="1">
    <location>
        <begin position="90"/>
        <end position="111"/>
    </location>
</feature>
<keyword evidence="1" id="KW-0472">Membrane</keyword>
<feature type="transmembrane region" description="Helical" evidence="1">
    <location>
        <begin position="47"/>
        <end position="69"/>
    </location>
</feature>
<evidence type="ECO:0000313" key="3">
    <source>
        <dbReference type="Proteomes" id="UP000307440"/>
    </source>
</evidence>
<gene>
    <name evidence="2" type="ORF">FA15DRAFT_674094</name>
</gene>
<organism evidence="2 3">
    <name type="scientific">Coprinopsis marcescibilis</name>
    <name type="common">Agaric fungus</name>
    <name type="synonym">Psathyrella marcescibilis</name>
    <dbReference type="NCBI Taxonomy" id="230819"/>
    <lineage>
        <taxon>Eukaryota</taxon>
        <taxon>Fungi</taxon>
        <taxon>Dikarya</taxon>
        <taxon>Basidiomycota</taxon>
        <taxon>Agaricomycotina</taxon>
        <taxon>Agaricomycetes</taxon>
        <taxon>Agaricomycetidae</taxon>
        <taxon>Agaricales</taxon>
        <taxon>Agaricineae</taxon>
        <taxon>Psathyrellaceae</taxon>
        <taxon>Coprinopsis</taxon>
    </lineage>
</organism>
<keyword evidence="1" id="KW-1133">Transmembrane helix</keyword>
<proteinExistence type="predicted"/>
<feature type="transmembrane region" description="Helical" evidence="1">
    <location>
        <begin position="20"/>
        <end position="41"/>
    </location>
</feature>
<feature type="transmembrane region" description="Helical" evidence="1">
    <location>
        <begin position="170"/>
        <end position="188"/>
    </location>
</feature>
<dbReference type="AlphaFoldDB" id="A0A5C3KIB8"/>
<keyword evidence="1" id="KW-0812">Transmembrane</keyword>
<evidence type="ECO:0000313" key="2">
    <source>
        <dbReference type="EMBL" id="TFK19824.1"/>
    </source>
</evidence>